<dbReference type="RefSeq" id="WP_034496654.1">
    <property type="nucleotide sequence ID" value="NZ_PKKM01000003.1"/>
</dbReference>
<dbReference type="GO" id="GO:0009396">
    <property type="term" value="P:folic acid-containing compound biosynthetic process"/>
    <property type="evidence" value="ECO:0007669"/>
    <property type="project" value="TreeGrafter"/>
</dbReference>
<evidence type="ECO:0000256" key="5">
    <source>
        <dbReference type="SAM" id="MobiDB-lite"/>
    </source>
</evidence>
<proteinExistence type="inferred from homology"/>
<dbReference type="InterPro" id="IPR037171">
    <property type="entry name" value="NagB/RpiA_transferase-like"/>
</dbReference>
<organism evidence="6 7">
    <name type="scientific">Schaalia odontolytica</name>
    <dbReference type="NCBI Taxonomy" id="1660"/>
    <lineage>
        <taxon>Bacteria</taxon>
        <taxon>Bacillati</taxon>
        <taxon>Actinomycetota</taxon>
        <taxon>Actinomycetes</taxon>
        <taxon>Actinomycetales</taxon>
        <taxon>Actinomycetaceae</taxon>
        <taxon>Schaalia</taxon>
    </lineage>
</organism>
<reference evidence="6 7" key="1">
    <citation type="submission" date="2017-12" db="EMBL/GenBank/DDBJ databases">
        <title>Phylogenetic diversity of female urinary microbiome.</title>
        <authorList>
            <person name="Thomas-White K."/>
            <person name="Wolfe A.J."/>
        </authorList>
    </citation>
    <scope>NUCLEOTIDE SEQUENCE [LARGE SCALE GENOMIC DNA]</scope>
    <source>
        <strain evidence="6 7">UMB0018</strain>
    </source>
</reference>
<comment type="caution">
    <text evidence="6">The sequence shown here is derived from an EMBL/GenBank/DDBJ whole genome shotgun (WGS) entry which is preliminary data.</text>
</comment>
<gene>
    <name evidence="6" type="ORF">CYJ22_02785</name>
</gene>
<dbReference type="Proteomes" id="UP000234198">
    <property type="component" value="Unassembled WGS sequence"/>
</dbReference>
<feature type="region of interest" description="Disordered" evidence="5">
    <location>
        <begin position="1"/>
        <end position="39"/>
    </location>
</feature>
<dbReference type="AlphaFoldDB" id="A0A2I1I1S0"/>
<dbReference type="EMBL" id="PKKM01000003">
    <property type="protein sequence ID" value="PKY65053.1"/>
    <property type="molecule type" value="Genomic_DNA"/>
</dbReference>
<dbReference type="GO" id="GO:0005524">
    <property type="term" value="F:ATP binding"/>
    <property type="evidence" value="ECO:0007669"/>
    <property type="project" value="UniProtKB-KW"/>
</dbReference>
<dbReference type="Pfam" id="PF01812">
    <property type="entry name" value="5-FTHF_cyc-lig"/>
    <property type="match status" value="1"/>
</dbReference>
<evidence type="ECO:0000256" key="4">
    <source>
        <dbReference type="PIRSR" id="PIRSR006806-1"/>
    </source>
</evidence>
<dbReference type="GO" id="GO:0035999">
    <property type="term" value="P:tetrahydrofolate interconversion"/>
    <property type="evidence" value="ECO:0007669"/>
    <property type="project" value="TreeGrafter"/>
</dbReference>
<keyword evidence="3 4" id="KW-0067">ATP-binding</keyword>
<evidence type="ECO:0000313" key="7">
    <source>
        <dbReference type="Proteomes" id="UP000234198"/>
    </source>
</evidence>
<keyword evidence="6" id="KW-0436">Ligase</keyword>
<dbReference type="Gene3D" id="3.40.50.10420">
    <property type="entry name" value="NagB/RpiA/CoA transferase-like"/>
    <property type="match status" value="1"/>
</dbReference>
<dbReference type="GO" id="GO:0030272">
    <property type="term" value="F:5-formyltetrahydrofolate cyclo-ligase activity"/>
    <property type="evidence" value="ECO:0007669"/>
    <property type="project" value="TreeGrafter"/>
</dbReference>
<comment type="similarity">
    <text evidence="1">Belongs to the 5-formyltetrahydrofolate cyclo-ligase family.</text>
</comment>
<dbReference type="PANTHER" id="PTHR23407:SF1">
    <property type="entry name" value="5-FORMYLTETRAHYDROFOLATE CYCLO-LIGASE"/>
    <property type="match status" value="1"/>
</dbReference>
<evidence type="ECO:0000256" key="3">
    <source>
        <dbReference type="ARBA" id="ARBA00022840"/>
    </source>
</evidence>
<feature type="binding site" evidence="4">
    <location>
        <begin position="154"/>
        <end position="162"/>
    </location>
    <ligand>
        <name>ATP</name>
        <dbReference type="ChEBI" id="CHEBI:30616"/>
    </ligand>
</feature>
<evidence type="ECO:0000256" key="1">
    <source>
        <dbReference type="ARBA" id="ARBA00010638"/>
    </source>
</evidence>
<accession>A0A2I1I1S0</accession>
<dbReference type="InterPro" id="IPR002698">
    <property type="entry name" value="FTHF_cligase"/>
</dbReference>
<dbReference type="PANTHER" id="PTHR23407">
    <property type="entry name" value="ATPASE INHIBITOR/5-FORMYLTETRAHYDROFOLATE CYCLO-LIGASE"/>
    <property type="match status" value="1"/>
</dbReference>
<keyword evidence="2 4" id="KW-0547">Nucleotide-binding</keyword>
<evidence type="ECO:0000313" key="6">
    <source>
        <dbReference type="EMBL" id="PKY65053.1"/>
    </source>
</evidence>
<dbReference type="InterPro" id="IPR024185">
    <property type="entry name" value="FTHF_cligase-like_sf"/>
</dbReference>
<protein>
    <submittedName>
        <fullName evidence="6">5-formyltetrahydrofolate cyclo-ligase</fullName>
    </submittedName>
</protein>
<dbReference type="SUPFAM" id="SSF100950">
    <property type="entry name" value="NagB/RpiA/CoA transferase-like"/>
    <property type="match status" value="1"/>
</dbReference>
<evidence type="ECO:0000256" key="2">
    <source>
        <dbReference type="ARBA" id="ARBA00022741"/>
    </source>
</evidence>
<name>A0A2I1I1S0_9ACTO</name>
<sequence>MATKTTLRAEVRGRRRARRAGMPALEAPVTSEFSPSPIPVRDRAEAEGIARQIRALASSMGGVTLPALFAPTPLEPDMSLALGLFPRALLPVLLDEAGAPLGEPRWGLWEAGRALVTLGRPPAQPDGEARGAESLKEADLIVIPALAASADGTRLGQGGGWYDRALVHRRPGTPVVAAIFDDEVLEAGVIPAEPHDVPVDAIITPTRTIATNVRSAFFQRFSC</sequence>